<name>N1UHY3_LEPIR</name>
<dbReference type="AlphaFoldDB" id="N1UHY3"/>
<organism evidence="1 2">
    <name type="scientific">Leptospira interrogans serovar Australis str. 200703203</name>
    <dbReference type="NCBI Taxonomy" id="1085541"/>
    <lineage>
        <taxon>Bacteria</taxon>
        <taxon>Pseudomonadati</taxon>
        <taxon>Spirochaetota</taxon>
        <taxon>Spirochaetia</taxon>
        <taxon>Leptospirales</taxon>
        <taxon>Leptospiraceae</taxon>
        <taxon>Leptospira</taxon>
    </lineage>
</organism>
<evidence type="ECO:0000313" key="2">
    <source>
        <dbReference type="Proteomes" id="UP000012220"/>
    </source>
</evidence>
<dbReference type="InterPro" id="IPR030886">
    <property type="entry name" value="Lepto_lipo"/>
</dbReference>
<gene>
    <name evidence="1" type="ORF">LEP1GSC115_4858</name>
</gene>
<evidence type="ECO:0000313" key="1">
    <source>
        <dbReference type="EMBL" id="EMY24497.1"/>
    </source>
</evidence>
<dbReference type="PROSITE" id="PS51257">
    <property type="entry name" value="PROKAR_LIPOPROTEIN"/>
    <property type="match status" value="1"/>
</dbReference>
<comment type="caution">
    <text evidence="1">The sequence shown here is derived from an EMBL/GenBank/DDBJ whole genome shotgun (WGS) entry which is preliminary data.</text>
</comment>
<accession>N1UHY3</accession>
<sequence length="205" mass="23429">MKKDYKSMFVVISIVAFALTGCKKTPEELAKEDDLKKRQAISVNINSVYMTFVNDLTFLLDGNAQSLKEERACFEFKPKEGKASVKFYQHPTVYNLEVKTKNELEYILIYKGKIAEMKLNLKGQLPREKPGTVDVLRAEMNIMIPSSNLHSGFVNEVNVSYKDLGDRREDSTHGRFLTLEECEERYTRDDEIGSQKSTCEGPGCY</sequence>
<dbReference type="Proteomes" id="UP000012220">
    <property type="component" value="Unassembled WGS sequence"/>
</dbReference>
<dbReference type="BioCyc" id="LINT1085541:G11IQ-3023-MONOMER"/>
<keyword evidence="1" id="KW-0449">Lipoprotein</keyword>
<proteinExistence type="predicted"/>
<dbReference type="EMBL" id="AHNY02000191">
    <property type="protein sequence ID" value="EMY24497.1"/>
    <property type="molecule type" value="Genomic_DNA"/>
</dbReference>
<protein>
    <submittedName>
        <fullName evidence="1">Putative lipoprotein</fullName>
    </submittedName>
</protein>
<dbReference type="NCBIfam" id="TIGR04389">
    <property type="entry name" value="Lepto_lipo_1"/>
    <property type="match status" value="1"/>
</dbReference>
<reference evidence="1 2" key="1">
    <citation type="submission" date="2013-02" db="EMBL/GenBank/DDBJ databases">
        <authorList>
            <person name="Harkins D.M."/>
            <person name="Durkin A.S."/>
            <person name="Brinkac L.M."/>
            <person name="Haft D.H."/>
            <person name="Selengut J.D."/>
            <person name="Sanka R."/>
            <person name="DePew J."/>
            <person name="Purushe J."/>
            <person name="Picardeau M."/>
            <person name="Werts C."/>
            <person name="Goarant C."/>
            <person name="Vinetz J.M."/>
            <person name="Sutton G.G."/>
            <person name="Nierman W.C."/>
            <person name="Fouts D.E."/>
        </authorList>
    </citation>
    <scope>NUCLEOTIDE SEQUENCE [LARGE SCALE GENOMIC DNA]</scope>
    <source>
        <strain evidence="1 2">200703203</strain>
    </source>
</reference>